<name>A0A382VZW3_9ZZZZ</name>
<organism evidence="1">
    <name type="scientific">marine metagenome</name>
    <dbReference type="NCBI Taxonomy" id="408172"/>
    <lineage>
        <taxon>unclassified sequences</taxon>
        <taxon>metagenomes</taxon>
        <taxon>ecological metagenomes</taxon>
    </lineage>
</organism>
<evidence type="ECO:0000313" key="1">
    <source>
        <dbReference type="EMBL" id="SVD51398.1"/>
    </source>
</evidence>
<sequence length="39" mass="4401">PRVPPLWLPVWLLWSGGQGASLVGDRELHDRQEIVGPRI</sequence>
<reference evidence="1" key="1">
    <citation type="submission" date="2018-05" db="EMBL/GenBank/DDBJ databases">
        <authorList>
            <person name="Lanie J.A."/>
            <person name="Ng W.-L."/>
            <person name="Kazmierczak K.M."/>
            <person name="Andrzejewski T.M."/>
            <person name="Davidsen T.M."/>
            <person name="Wayne K.J."/>
            <person name="Tettelin H."/>
            <person name="Glass J.I."/>
            <person name="Rusch D."/>
            <person name="Podicherti R."/>
            <person name="Tsui H.-C.T."/>
            <person name="Winkler M.E."/>
        </authorList>
    </citation>
    <scope>NUCLEOTIDE SEQUENCE</scope>
</reference>
<gene>
    <name evidence="1" type="ORF">METZ01_LOCUS404252</name>
</gene>
<accession>A0A382VZW3</accession>
<dbReference type="AlphaFoldDB" id="A0A382VZW3"/>
<feature type="non-terminal residue" evidence="1">
    <location>
        <position position="1"/>
    </location>
</feature>
<protein>
    <submittedName>
        <fullName evidence="1">Uncharacterized protein</fullName>
    </submittedName>
</protein>
<dbReference type="EMBL" id="UINC01155509">
    <property type="protein sequence ID" value="SVD51398.1"/>
    <property type="molecule type" value="Genomic_DNA"/>
</dbReference>
<proteinExistence type="predicted"/>